<keyword evidence="1" id="KW-0547">Nucleotide-binding</keyword>
<organism evidence="4 6">
    <name type="scientific">Hydrogenibacillus schlegelii</name>
    <name type="common">Bacillus schlegelii</name>
    <dbReference type="NCBI Taxonomy" id="1484"/>
    <lineage>
        <taxon>Bacteria</taxon>
        <taxon>Bacillati</taxon>
        <taxon>Bacillota</taxon>
        <taxon>Bacilli</taxon>
        <taxon>Bacillales</taxon>
        <taxon>Bacillales Family X. Incertae Sedis</taxon>
        <taxon>Hydrogenibacillus</taxon>
    </lineage>
</organism>
<dbReference type="InterPro" id="IPR003593">
    <property type="entry name" value="AAA+_ATPase"/>
</dbReference>
<dbReference type="GO" id="GO:0005886">
    <property type="term" value="C:plasma membrane"/>
    <property type="evidence" value="ECO:0007669"/>
    <property type="project" value="TreeGrafter"/>
</dbReference>
<dbReference type="SMART" id="SM00382">
    <property type="entry name" value="AAA"/>
    <property type="match status" value="1"/>
</dbReference>
<dbReference type="PANTHER" id="PTHR24220">
    <property type="entry name" value="IMPORT ATP-BINDING PROTEIN"/>
    <property type="match status" value="1"/>
</dbReference>
<dbReference type="GO" id="GO:0022857">
    <property type="term" value="F:transmembrane transporter activity"/>
    <property type="evidence" value="ECO:0007669"/>
    <property type="project" value="TreeGrafter"/>
</dbReference>
<dbReference type="SUPFAM" id="SSF52540">
    <property type="entry name" value="P-loop containing nucleoside triphosphate hydrolases"/>
    <property type="match status" value="1"/>
</dbReference>
<dbReference type="InterPro" id="IPR015854">
    <property type="entry name" value="ABC_transpr_LolD-like"/>
</dbReference>
<sequence>MTAVLEVEGLSVRVGRPGREVLRDVTFSLSPGEWVSLVGESGAGKTTLLFAVAGLLPRDGGTIRYEGKPLHGAALAAYRLRRMGLVFQGLYTVHSLTVRENVLLPAMLAAGGRRPGPEEEARAEALLRRVGLYEARNALPHTLSHGGRRRLAVARALFLNPPIVLADEPTNDLDRENRAIVLDLFRALRAAGTALLVVSHDEATAREGDRALRLEGGRLHPVVE</sequence>
<dbReference type="Proteomes" id="UP000243024">
    <property type="component" value="Unassembled WGS sequence"/>
</dbReference>
<dbReference type="Gene3D" id="3.40.50.300">
    <property type="entry name" value="P-loop containing nucleotide triphosphate hydrolases"/>
    <property type="match status" value="1"/>
</dbReference>
<dbReference type="GO" id="GO:0016887">
    <property type="term" value="F:ATP hydrolysis activity"/>
    <property type="evidence" value="ECO:0007669"/>
    <property type="project" value="InterPro"/>
</dbReference>
<dbReference type="InterPro" id="IPR003439">
    <property type="entry name" value="ABC_transporter-like_ATP-bd"/>
</dbReference>
<keyword evidence="2 5" id="KW-0067">ATP-binding</keyword>
<dbReference type="EMBL" id="JXBB01000023">
    <property type="protein sequence ID" value="OAR04104.1"/>
    <property type="molecule type" value="Genomic_DNA"/>
</dbReference>
<dbReference type="EMBL" id="PEBV01000017">
    <property type="protein sequence ID" value="PTQ53043.1"/>
    <property type="molecule type" value="Genomic_DNA"/>
</dbReference>
<dbReference type="RefSeq" id="WP_066201227.1">
    <property type="nucleotide sequence ID" value="NZ_CBCSAS010000014.1"/>
</dbReference>
<evidence type="ECO:0000259" key="3">
    <source>
        <dbReference type="PROSITE" id="PS50893"/>
    </source>
</evidence>
<dbReference type="Pfam" id="PF00005">
    <property type="entry name" value="ABC_tran"/>
    <property type="match status" value="1"/>
</dbReference>
<comment type="caution">
    <text evidence="4">The sequence shown here is derived from an EMBL/GenBank/DDBJ whole genome shotgun (WGS) entry which is preliminary data.</text>
</comment>
<evidence type="ECO:0000313" key="4">
    <source>
        <dbReference type="EMBL" id="OAR04104.1"/>
    </source>
</evidence>
<dbReference type="InterPro" id="IPR027417">
    <property type="entry name" value="P-loop_NTPase"/>
</dbReference>
<dbReference type="Proteomes" id="UP000244180">
    <property type="component" value="Unassembled WGS sequence"/>
</dbReference>
<evidence type="ECO:0000256" key="2">
    <source>
        <dbReference type="ARBA" id="ARBA00022840"/>
    </source>
</evidence>
<protein>
    <submittedName>
        <fullName evidence="5">Methionine ABC transporter ATP-binding protein</fullName>
    </submittedName>
</protein>
<dbReference type="PROSITE" id="PS50893">
    <property type="entry name" value="ABC_TRANSPORTER_2"/>
    <property type="match status" value="1"/>
</dbReference>
<name>A0A179IRL9_HYDSH</name>
<reference evidence="5 7" key="2">
    <citation type="submission" date="2017-08" db="EMBL/GenBank/DDBJ databases">
        <title>Burning lignite coal seam in the remote Altai Mountains harbors a hydrogen-driven thermophilic microbial community.</title>
        <authorList>
            <person name="Kadnikov V.V."/>
            <person name="Mardanov A.V."/>
            <person name="Ivasenko D."/>
            <person name="Beletsky A.V."/>
            <person name="Karnachuk O.V."/>
            <person name="Ravin N.V."/>
        </authorList>
    </citation>
    <scope>NUCLEOTIDE SEQUENCE [LARGE SCALE GENOMIC DNA]</scope>
    <source>
        <strain evidence="5">AL33</strain>
    </source>
</reference>
<accession>A0A179IRL9</accession>
<gene>
    <name evidence="5" type="ORF">HSCHL_2120</name>
    <name evidence="4" type="ORF">SA87_06445</name>
</gene>
<keyword evidence="6" id="KW-1185">Reference proteome</keyword>
<evidence type="ECO:0000256" key="1">
    <source>
        <dbReference type="ARBA" id="ARBA00022741"/>
    </source>
</evidence>
<evidence type="ECO:0000313" key="5">
    <source>
        <dbReference type="EMBL" id="PTQ53043.1"/>
    </source>
</evidence>
<dbReference type="GO" id="GO:0005524">
    <property type="term" value="F:ATP binding"/>
    <property type="evidence" value="ECO:0007669"/>
    <property type="project" value="UniProtKB-KW"/>
</dbReference>
<dbReference type="OrthoDB" id="501320at2"/>
<dbReference type="AlphaFoldDB" id="A0A179IRL9"/>
<feature type="domain" description="ABC transporter" evidence="3">
    <location>
        <begin position="5"/>
        <end position="223"/>
    </location>
</feature>
<reference evidence="4 6" key="1">
    <citation type="submission" date="2015-09" db="EMBL/GenBank/DDBJ databases">
        <title>Draft genome sequence of Hydrogenibacillus schlegelii DSM 2000.</title>
        <authorList>
            <person name="Hemp J."/>
        </authorList>
    </citation>
    <scope>NUCLEOTIDE SEQUENCE [LARGE SCALE GENOMIC DNA]</scope>
    <source>
        <strain evidence="4 6">MA 48</strain>
    </source>
</reference>
<evidence type="ECO:0000313" key="6">
    <source>
        <dbReference type="Proteomes" id="UP000243024"/>
    </source>
</evidence>
<dbReference type="STRING" id="1484.SA87_06445"/>
<evidence type="ECO:0000313" key="7">
    <source>
        <dbReference type="Proteomes" id="UP000244180"/>
    </source>
</evidence>
<proteinExistence type="predicted"/>